<reference evidence="3" key="2">
    <citation type="submission" date="2015-01" db="EMBL/GenBank/DDBJ databases">
        <title>Evolutionary Origins and Diversification of the Mycorrhizal Mutualists.</title>
        <authorList>
            <consortium name="DOE Joint Genome Institute"/>
            <consortium name="Mycorrhizal Genomics Consortium"/>
            <person name="Kohler A."/>
            <person name="Kuo A."/>
            <person name="Nagy L.G."/>
            <person name="Floudas D."/>
            <person name="Copeland A."/>
            <person name="Barry K.W."/>
            <person name="Cichocki N."/>
            <person name="Veneault-Fourrey C."/>
            <person name="LaButti K."/>
            <person name="Lindquist E.A."/>
            <person name="Lipzen A."/>
            <person name="Lundell T."/>
            <person name="Morin E."/>
            <person name="Murat C."/>
            <person name="Riley R."/>
            <person name="Ohm R."/>
            <person name="Sun H."/>
            <person name="Tunlid A."/>
            <person name="Henrissat B."/>
            <person name="Grigoriev I.V."/>
            <person name="Hibbett D.S."/>
            <person name="Martin F."/>
        </authorList>
    </citation>
    <scope>NUCLEOTIDE SEQUENCE [LARGE SCALE GENOMIC DNA]</scope>
    <source>
        <strain evidence="3">LaAM-08-1</strain>
    </source>
</reference>
<feature type="compositionally biased region" description="Basic and acidic residues" evidence="1">
    <location>
        <begin position="260"/>
        <end position="274"/>
    </location>
</feature>
<keyword evidence="3" id="KW-1185">Reference proteome</keyword>
<dbReference type="Proteomes" id="UP000054477">
    <property type="component" value="Unassembled WGS sequence"/>
</dbReference>
<accession>A0A0C9WLU0</accession>
<sequence>MSTVNNKSTSLNVSDIPRFNGSNFQGWSEKMIGIFMMAKVYSVVNGDSTLPAVNSRPTAPAEPTTIDTSTAGTDLNRLNAMWTQYQVRMTNYNHLLAEYNRKVSNWNDANSQAMGIFSRALQIGIWDQVKEKNLNETWDWLKDKYAKHSFMEILEHFRYIKDQKIDLSDPNPQLATFMHHYQALPPRMISVPMAAVILLSNLPLTTNPGQESVYQRLLESQLKDEVITTPSLADLMQSIRDVWAARFGGIHPNQQPRRGTTYDKGKARVKKPEQKQQTQVQRNTAIKGKGPNPQYSQQQNAESGDQHTKKKRPFRRGGKGKNAHNHMVGASDSHNSDFVLASAAMHIADTPSLPAPTAHTVTSFSAAGPSTRREKSSGPWRNPSNPGGLSPYPHVKRSRDLMSRLGVTPTIQTSKEFEGIASLEEVTDGAFGAPTVKLGAYTLADPPRGPTPEMAPLTPLVEAMVINVPSDNEDTVSLGEKEDTFSVHTGIGPSPRYSGLFGDDESDYREDPSELCGPIIESTPAGPSKHRWSFPEGYTGVPGMSSNSSSQRWADDDEAYDGPTNNDFY</sequence>
<feature type="compositionally biased region" description="Polar residues" evidence="1">
    <location>
        <begin position="275"/>
        <end position="284"/>
    </location>
</feature>
<gene>
    <name evidence="2" type="ORF">K443DRAFT_9864</name>
</gene>
<dbReference type="OrthoDB" id="3116529at2759"/>
<feature type="compositionally biased region" description="Polar residues" evidence="1">
    <location>
        <begin position="293"/>
        <end position="303"/>
    </location>
</feature>
<dbReference type="EMBL" id="KN838691">
    <property type="protein sequence ID" value="KIJ97529.1"/>
    <property type="molecule type" value="Genomic_DNA"/>
</dbReference>
<feature type="compositionally biased region" description="Basic residues" evidence="1">
    <location>
        <begin position="308"/>
        <end position="324"/>
    </location>
</feature>
<feature type="region of interest" description="Disordered" evidence="1">
    <location>
        <begin position="518"/>
        <end position="569"/>
    </location>
</feature>
<feature type="region of interest" description="Disordered" evidence="1">
    <location>
        <begin position="249"/>
        <end position="332"/>
    </location>
</feature>
<evidence type="ECO:0000256" key="1">
    <source>
        <dbReference type="SAM" id="MobiDB-lite"/>
    </source>
</evidence>
<evidence type="ECO:0000313" key="2">
    <source>
        <dbReference type="EMBL" id="KIJ97529.1"/>
    </source>
</evidence>
<name>A0A0C9WLU0_9AGAR</name>
<evidence type="ECO:0000313" key="3">
    <source>
        <dbReference type="Proteomes" id="UP000054477"/>
    </source>
</evidence>
<organism evidence="2 3">
    <name type="scientific">Laccaria amethystina LaAM-08-1</name>
    <dbReference type="NCBI Taxonomy" id="1095629"/>
    <lineage>
        <taxon>Eukaryota</taxon>
        <taxon>Fungi</taxon>
        <taxon>Dikarya</taxon>
        <taxon>Basidiomycota</taxon>
        <taxon>Agaricomycotina</taxon>
        <taxon>Agaricomycetes</taxon>
        <taxon>Agaricomycetidae</taxon>
        <taxon>Agaricales</taxon>
        <taxon>Agaricineae</taxon>
        <taxon>Hydnangiaceae</taxon>
        <taxon>Laccaria</taxon>
    </lineage>
</organism>
<protein>
    <submittedName>
        <fullName evidence="2">Unplaced genomic scaffold K443scaffold_156, whole genome shotgun sequence</fullName>
    </submittedName>
</protein>
<reference evidence="2 3" key="1">
    <citation type="submission" date="2014-04" db="EMBL/GenBank/DDBJ databases">
        <authorList>
            <consortium name="DOE Joint Genome Institute"/>
            <person name="Kuo A."/>
            <person name="Kohler A."/>
            <person name="Nagy L.G."/>
            <person name="Floudas D."/>
            <person name="Copeland A."/>
            <person name="Barry K.W."/>
            <person name="Cichocki N."/>
            <person name="Veneault-Fourrey C."/>
            <person name="LaButti K."/>
            <person name="Lindquist E.A."/>
            <person name="Lipzen A."/>
            <person name="Lundell T."/>
            <person name="Morin E."/>
            <person name="Murat C."/>
            <person name="Sun H."/>
            <person name="Tunlid A."/>
            <person name="Henrissat B."/>
            <person name="Grigoriev I.V."/>
            <person name="Hibbett D.S."/>
            <person name="Martin F."/>
            <person name="Nordberg H.P."/>
            <person name="Cantor M.N."/>
            <person name="Hua S.X."/>
        </authorList>
    </citation>
    <scope>NUCLEOTIDE SEQUENCE [LARGE SCALE GENOMIC DNA]</scope>
    <source>
        <strain evidence="2 3">LaAM-08-1</strain>
    </source>
</reference>
<feature type="region of interest" description="Disordered" evidence="1">
    <location>
        <begin position="353"/>
        <end position="394"/>
    </location>
</feature>
<proteinExistence type="predicted"/>
<dbReference type="HOGENOM" id="CLU_499722_0_0_1"/>
<dbReference type="AlphaFoldDB" id="A0A0C9WLU0"/>